<dbReference type="EMBL" id="KZ293671">
    <property type="protein sequence ID" value="PBK88779.1"/>
    <property type="molecule type" value="Genomic_DNA"/>
</dbReference>
<dbReference type="AlphaFoldDB" id="A0A2H3D0G3"/>
<name>A0A2H3D0G3_ARMGA</name>
<proteinExistence type="predicted"/>
<keyword evidence="2" id="KW-1185">Reference proteome</keyword>
<dbReference type="Proteomes" id="UP000217790">
    <property type="component" value="Unassembled WGS sequence"/>
</dbReference>
<organism evidence="1 2">
    <name type="scientific">Armillaria gallica</name>
    <name type="common">Bulbous honey fungus</name>
    <name type="synonym">Armillaria bulbosa</name>
    <dbReference type="NCBI Taxonomy" id="47427"/>
    <lineage>
        <taxon>Eukaryota</taxon>
        <taxon>Fungi</taxon>
        <taxon>Dikarya</taxon>
        <taxon>Basidiomycota</taxon>
        <taxon>Agaricomycotina</taxon>
        <taxon>Agaricomycetes</taxon>
        <taxon>Agaricomycetidae</taxon>
        <taxon>Agaricales</taxon>
        <taxon>Marasmiineae</taxon>
        <taxon>Physalacriaceae</taxon>
        <taxon>Armillaria</taxon>
    </lineage>
</organism>
<sequence length="264" mass="28639">MVCEYLGHDGLHGFPSSPENGVSSLSGKVVCHQLSFSSVLELKPLLEVLPPEFPGGGLFRSEDLSVSDGQFRPVEISAVGIEGVPWDLRLGMVVISEQVERVFSEMLLVGKEIQGAGVRIRGWYGLTVGVMNGDDLGFQSEVGGVESGCQVWCHGLVPYLELVRGVIWSPCSSWELGVLVHSAASCSGLVPSPYNLVCLSGVKSWGSVNIAWSGGGVSWFWGLRVEENIVRMVRMVKRTMSRVSSMFVGKELVVLPVDSDEEFY</sequence>
<gene>
    <name evidence="1" type="ORF">ARMGADRAFT_1033765</name>
</gene>
<accession>A0A2H3D0G3</accession>
<protein>
    <submittedName>
        <fullName evidence="1">Uncharacterized protein</fullName>
    </submittedName>
</protein>
<reference evidence="2" key="1">
    <citation type="journal article" date="2017" name="Nat. Ecol. Evol.">
        <title>Genome expansion and lineage-specific genetic innovations in the forest pathogenic fungi Armillaria.</title>
        <authorList>
            <person name="Sipos G."/>
            <person name="Prasanna A.N."/>
            <person name="Walter M.C."/>
            <person name="O'Connor E."/>
            <person name="Balint B."/>
            <person name="Krizsan K."/>
            <person name="Kiss B."/>
            <person name="Hess J."/>
            <person name="Varga T."/>
            <person name="Slot J."/>
            <person name="Riley R."/>
            <person name="Boka B."/>
            <person name="Rigling D."/>
            <person name="Barry K."/>
            <person name="Lee J."/>
            <person name="Mihaltcheva S."/>
            <person name="LaButti K."/>
            <person name="Lipzen A."/>
            <person name="Waldron R."/>
            <person name="Moloney N.M."/>
            <person name="Sperisen C."/>
            <person name="Kredics L."/>
            <person name="Vagvoelgyi C."/>
            <person name="Patrignani A."/>
            <person name="Fitzpatrick D."/>
            <person name="Nagy I."/>
            <person name="Doyle S."/>
            <person name="Anderson J.B."/>
            <person name="Grigoriev I.V."/>
            <person name="Gueldener U."/>
            <person name="Muensterkoetter M."/>
            <person name="Nagy L.G."/>
        </authorList>
    </citation>
    <scope>NUCLEOTIDE SEQUENCE [LARGE SCALE GENOMIC DNA]</scope>
    <source>
        <strain evidence="2">Ar21-2</strain>
    </source>
</reference>
<evidence type="ECO:0000313" key="2">
    <source>
        <dbReference type="Proteomes" id="UP000217790"/>
    </source>
</evidence>
<dbReference type="InParanoid" id="A0A2H3D0G3"/>
<evidence type="ECO:0000313" key="1">
    <source>
        <dbReference type="EMBL" id="PBK88779.1"/>
    </source>
</evidence>